<accession>A0A0R3QHR6</accession>
<name>A0A0R3QHR6_9BILA</name>
<evidence type="ECO:0000313" key="2">
    <source>
        <dbReference type="Proteomes" id="UP000280834"/>
    </source>
</evidence>
<dbReference type="WBParaSite" id="BTMF_0000593401-mRNA-1">
    <property type="protein sequence ID" value="BTMF_0000593401-mRNA-1"/>
    <property type="gene ID" value="BTMF_0000593401"/>
</dbReference>
<sequence>MRGFSSEMAALAGMAYRDIGSDAASVILCFSSRPTS</sequence>
<gene>
    <name evidence="1" type="ORF">BTMF_LOCUS5197</name>
</gene>
<protein>
    <submittedName>
        <fullName evidence="3">PPM-type phosphatase domain-containing protein</fullName>
    </submittedName>
</protein>
<proteinExistence type="predicted"/>
<keyword evidence="2" id="KW-1185">Reference proteome</keyword>
<reference evidence="1 2" key="2">
    <citation type="submission" date="2018-11" db="EMBL/GenBank/DDBJ databases">
        <authorList>
            <consortium name="Pathogen Informatics"/>
        </authorList>
    </citation>
    <scope>NUCLEOTIDE SEQUENCE [LARGE SCALE GENOMIC DNA]</scope>
</reference>
<reference evidence="3" key="1">
    <citation type="submission" date="2017-02" db="UniProtKB">
        <authorList>
            <consortium name="WormBaseParasite"/>
        </authorList>
    </citation>
    <scope>IDENTIFICATION</scope>
</reference>
<organism evidence="3">
    <name type="scientific">Brugia timori</name>
    <dbReference type="NCBI Taxonomy" id="42155"/>
    <lineage>
        <taxon>Eukaryota</taxon>
        <taxon>Metazoa</taxon>
        <taxon>Ecdysozoa</taxon>
        <taxon>Nematoda</taxon>
        <taxon>Chromadorea</taxon>
        <taxon>Rhabditida</taxon>
        <taxon>Spirurina</taxon>
        <taxon>Spiruromorpha</taxon>
        <taxon>Filarioidea</taxon>
        <taxon>Onchocercidae</taxon>
        <taxon>Brugia</taxon>
    </lineage>
</organism>
<evidence type="ECO:0000313" key="1">
    <source>
        <dbReference type="EMBL" id="VDO17808.1"/>
    </source>
</evidence>
<dbReference type="AlphaFoldDB" id="A0A0R3QHR6"/>
<dbReference type="Proteomes" id="UP000280834">
    <property type="component" value="Unassembled WGS sequence"/>
</dbReference>
<evidence type="ECO:0000313" key="3">
    <source>
        <dbReference type="WBParaSite" id="BTMF_0000593401-mRNA-1"/>
    </source>
</evidence>
<dbReference type="EMBL" id="UZAG01005473">
    <property type="protein sequence ID" value="VDO17808.1"/>
    <property type="molecule type" value="Genomic_DNA"/>
</dbReference>